<proteinExistence type="evidence at transcript level"/>
<evidence type="ECO:0000256" key="4">
    <source>
        <dbReference type="ARBA" id="ARBA00038317"/>
    </source>
</evidence>
<comment type="similarity">
    <text evidence="4">Belongs to the GST superfamily. Sigma family.</text>
</comment>
<dbReference type="SFLD" id="SFLDG00363">
    <property type="entry name" value="AMPS_(cytGST):_Alpha-__Mu-__Pi"/>
    <property type="match status" value="1"/>
</dbReference>
<dbReference type="SUPFAM" id="SSF47616">
    <property type="entry name" value="GST C-terminal domain-like"/>
    <property type="match status" value="1"/>
</dbReference>
<dbReference type="PANTHER" id="PTHR11571">
    <property type="entry name" value="GLUTATHIONE S-TRANSFERASE"/>
    <property type="match status" value="1"/>
</dbReference>
<evidence type="ECO:0000256" key="5">
    <source>
        <dbReference type="ARBA" id="ARBA00047960"/>
    </source>
</evidence>
<dbReference type="InterPro" id="IPR040079">
    <property type="entry name" value="Glutathione_S-Trfase"/>
</dbReference>
<dbReference type="InterPro" id="IPR050213">
    <property type="entry name" value="GST_superfamily"/>
</dbReference>
<dbReference type="PROSITE" id="PS50404">
    <property type="entry name" value="GST_NTER"/>
    <property type="match status" value="1"/>
</dbReference>
<dbReference type="SMR" id="A0A2I6SQL0"/>
<evidence type="ECO:0000313" key="10">
    <source>
        <dbReference type="EMBL" id="QWV59558.1"/>
    </source>
</evidence>
<dbReference type="InterPro" id="IPR004046">
    <property type="entry name" value="GST_C"/>
</dbReference>
<dbReference type="CDD" id="cd03192">
    <property type="entry name" value="GST_C_Sigma_like"/>
    <property type="match status" value="1"/>
</dbReference>
<dbReference type="EMBL" id="KY549657">
    <property type="protein sequence ID" value="AUO28662.1"/>
    <property type="molecule type" value="mRNA"/>
</dbReference>
<dbReference type="FunFam" id="1.20.1050.10:FF:000030">
    <property type="entry name" value="Glutathione S-transferase S1"/>
    <property type="match status" value="1"/>
</dbReference>
<dbReference type="Gene3D" id="3.40.30.10">
    <property type="entry name" value="Glutaredoxin"/>
    <property type="match status" value="1"/>
</dbReference>
<dbReference type="InterPro" id="IPR010987">
    <property type="entry name" value="Glutathione-S-Trfase_C-like"/>
</dbReference>
<dbReference type="Pfam" id="PF14497">
    <property type="entry name" value="GST_C_3"/>
    <property type="match status" value="1"/>
</dbReference>
<evidence type="ECO:0000256" key="3">
    <source>
        <dbReference type="ARBA" id="ARBA00022679"/>
    </source>
</evidence>
<dbReference type="PANTHER" id="PTHR11571:SF224">
    <property type="entry name" value="HEMATOPOIETIC PROSTAGLANDIN D SYNTHASE"/>
    <property type="match status" value="1"/>
</dbReference>
<dbReference type="InterPro" id="IPR036282">
    <property type="entry name" value="Glutathione-S-Trfase_C_sf"/>
</dbReference>
<feature type="compositionally biased region" description="Pro residues" evidence="6">
    <location>
        <begin position="1"/>
        <end position="27"/>
    </location>
</feature>
<protein>
    <recommendedName>
        <fullName evidence="2">glutathione transferase</fullName>
        <ecNumber evidence="2">2.5.1.18</ecNumber>
    </recommendedName>
</protein>
<dbReference type="FunFam" id="3.40.30.10:FF:000035">
    <property type="entry name" value="hematopoietic prostaglandin D synthase"/>
    <property type="match status" value="1"/>
</dbReference>
<organism evidence="9">
    <name type="scientific">Lasioderma serricorne</name>
    <name type="common">cigarette beetle</name>
    <dbReference type="NCBI Taxonomy" id="295660"/>
    <lineage>
        <taxon>Eukaryota</taxon>
        <taxon>Metazoa</taxon>
        <taxon>Ecdysozoa</taxon>
        <taxon>Arthropoda</taxon>
        <taxon>Hexapoda</taxon>
        <taxon>Insecta</taxon>
        <taxon>Pterygota</taxon>
        <taxon>Neoptera</taxon>
        <taxon>Endopterygota</taxon>
        <taxon>Coleoptera</taxon>
        <taxon>Polyphaga</taxon>
        <taxon>Bostrichiformia</taxon>
        <taxon>Ptinidae</taxon>
        <taxon>Xyletininae</taxon>
        <taxon>Lasioderma</taxon>
    </lineage>
</organism>
<evidence type="ECO:0000256" key="2">
    <source>
        <dbReference type="ARBA" id="ARBA00012452"/>
    </source>
</evidence>
<dbReference type="GO" id="GO:0004364">
    <property type="term" value="F:glutathione transferase activity"/>
    <property type="evidence" value="ECO:0007669"/>
    <property type="project" value="UniProtKB-EC"/>
</dbReference>
<dbReference type="CDD" id="cd03039">
    <property type="entry name" value="GST_N_Sigma_like"/>
    <property type="match status" value="1"/>
</dbReference>
<feature type="domain" description="GST N-terminal" evidence="7">
    <location>
        <begin position="30"/>
        <end position="107"/>
    </location>
</feature>
<accession>A0A2I6SQL0</accession>
<evidence type="ECO:0000259" key="8">
    <source>
        <dbReference type="PROSITE" id="PS50405"/>
    </source>
</evidence>
<feature type="region of interest" description="Disordered" evidence="6">
    <location>
        <begin position="1"/>
        <end position="29"/>
    </location>
</feature>
<dbReference type="GO" id="GO:0004602">
    <property type="term" value="F:glutathione peroxidase activity"/>
    <property type="evidence" value="ECO:0007669"/>
    <property type="project" value="UniProtKB-ARBA"/>
</dbReference>
<dbReference type="SUPFAM" id="SSF52833">
    <property type="entry name" value="Thioredoxin-like"/>
    <property type="match status" value="1"/>
</dbReference>
<keyword evidence="3 9" id="KW-0808">Transferase</keyword>
<evidence type="ECO:0000259" key="7">
    <source>
        <dbReference type="PROSITE" id="PS50404"/>
    </source>
</evidence>
<dbReference type="EMBL" id="MW759289">
    <property type="protein sequence ID" value="QWV59558.1"/>
    <property type="molecule type" value="mRNA"/>
</dbReference>
<dbReference type="EC" id="2.5.1.18" evidence="2"/>
<dbReference type="Gene3D" id="1.20.1050.10">
    <property type="match status" value="1"/>
</dbReference>
<evidence type="ECO:0000256" key="6">
    <source>
        <dbReference type="SAM" id="MobiDB-lite"/>
    </source>
</evidence>
<evidence type="ECO:0000256" key="1">
    <source>
        <dbReference type="ARBA" id="ARBA00011738"/>
    </source>
</evidence>
<dbReference type="PROSITE" id="PS50405">
    <property type="entry name" value="GST_CTER"/>
    <property type="match status" value="1"/>
</dbReference>
<reference evidence="10" key="2">
    <citation type="submission" date="2021-03" db="EMBL/GenBank/DDBJ databases">
        <title>Identification of cDNAs encoding glutathione S-transferases from the cigarette beetle Lasioderma serricorne.</title>
        <authorList>
            <person name="Liu S."/>
        </authorList>
    </citation>
    <scope>NUCLEOTIDE SEQUENCE</scope>
    <source>
        <strain evidence="10">HF</strain>
    </source>
</reference>
<dbReference type="Pfam" id="PF02798">
    <property type="entry name" value="GST_N"/>
    <property type="match status" value="1"/>
</dbReference>
<dbReference type="InterPro" id="IPR004045">
    <property type="entry name" value="Glutathione_S-Trfase_N"/>
</dbReference>
<evidence type="ECO:0000313" key="9">
    <source>
        <dbReference type="EMBL" id="AUO28662.1"/>
    </source>
</evidence>
<name>A0A2I6SQL0_9COLE</name>
<comment type="subunit">
    <text evidence="1">Homodimer.</text>
</comment>
<dbReference type="SFLD" id="SFLDS00019">
    <property type="entry name" value="Glutathione_Transferase_(cytos"/>
    <property type="match status" value="1"/>
</dbReference>
<comment type="catalytic activity">
    <reaction evidence="5">
        <text>RX + glutathione = an S-substituted glutathione + a halide anion + H(+)</text>
        <dbReference type="Rhea" id="RHEA:16437"/>
        <dbReference type="ChEBI" id="CHEBI:15378"/>
        <dbReference type="ChEBI" id="CHEBI:16042"/>
        <dbReference type="ChEBI" id="CHEBI:17792"/>
        <dbReference type="ChEBI" id="CHEBI:57925"/>
        <dbReference type="ChEBI" id="CHEBI:90779"/>
        <dbReference type="EC" id="2.5.1.18"/>
    </reaction>
</comment>
<reference evidence="9" key="1">
    <citation type="submission" date="2017-01" db="EMBL/GenBank/DDBJ databases">
        <authorList>
            <person name="Mah S.A."/>
            <person name="Swanson W.J."/>
            <person name="Moy G.W."/>
            <person name="Vacquier V.D."/>
        </authorList>
    </citation>
    <scope>NUCLEOTIDE SEQUENCE</scope>
</reference>
<dbReference type="GO" id="GO:0006749">
    <property type="term" value="P:glutathione metabolic process"/>
    <property type="evidence" value="ECO:0007669"/>
    <property type="project" value="TreeGrafter"/>
</dbReference>
<dbReference type="SFLD" id="SFLDG01205">
    <property type="entry name" value="AMPS.1"/>
    <property type="match status" value="1"/>
</dbReference>
<sequence length="231" mass="26194">MSEIIAPPPLSTPPALPPAPEPEPKTTPPTTYKLTYFPVKALAEPIRFLLRYAGVEFEDVGITKEHWPEIKNSMPFGQLPVLEMNGKIAHQSIAICRYLAKQSNLMGTNDWENLEIDSIVDSVSEFRQKVSAYFIEKDGEIRAARKKVLVEETLPFYMGKLEEAAIKNNGYLACGRLTWADLFFVGLLDYFNAALETDILNEHPRLQEVKRNVLALPAINEWIQTRPESDY</sequence>
<dbReference type="AlphaFoldDB" id="A0A2I6SQL0"/>
<feature type="domain" description="GST C-terminal" evidence="8">
    <location>
        <begin position="109"/>
        <end position="231"/>
    </location>
</feature>
<dbReference type="InterPro" id="IPR036249">
    <property type="entry name" value="Thioredoxin-like_sf"/>
</dbReference>